<sequence>MKQLIINIKLVHERIQIQLSKKKSEKESFKLVLRTNLKEITSKIASTLGGIPFVPKSLDFVRNIAGQILPLFCQINYADMPAIQGFPTNGMFQLYITKDMSEYDLTKQSWMMIEPNAKNFVGTKAAYKVKAAHTIGGKPNFTQQPDYTDCVNFLQFDSSDGVMIGDCGIMHIFIKKEDLEELNFEKAIFYFDC</sequence>
<reference evidence="2 3" key="2">
    <citation type="submission" date="2024-07" db="EMBL/GenBank/DDBJ databases">
        <authorList>
            <person name="Akdeniz Z."/>
        </authorList>
    </citation>
    <scope>NUCLEOTIDE SEQUENCE [LARGE SCALE GENOMIC DNA]</scope>
</reference>
<dbReference type="EMBL" id="CAXDID020000055">
    <property type="protein sequence ID" value="CAL6007166.1"/>
    <property type="molecule type" value="Genomic_DNA"/>
</dbReference>
<gene>
    <name evidence="2" type="ORF">HINF_LOCUS20506</name>
    <name evidence="1" type="ORF">HINF_LOCUS39324</name>
</gene>
<dbReference type="SUPFAM" id="SSF103032">
    <property type="entry name" value="Hypothetical protein YwqG"/>
    <property type="match status" value="1"/>
</dbReference>
<dbReference type="Proteomes" id="UP001642409">
    <property type="component" value="Unassembled WGS sequence"/>
</dbReference>
<dbReference type="InterPro" id="IPR035948">
    <property type="entry name" value="YwqG-like_sf"/>
</dbReference>
<dbReference type="InterPro" id="IPR015315">
    <property type="entry name" value="DUF1963"/>
</dbReference>
<dbReference type="PANTHER" id="PTHR36436">
    <property type="entry name" value="SLL5081 PROTEIN"/>
    <property type="match status" value="1"/>
</dbReference>
<dbReference type="AlphaFoldDB" id="A0AA86QER4"/>
<comment type="caution">
    <text evidence="1">The sequence shown here is derived from an EMBL/GenBank/DDBJ whole genome shotgun (WGS) entry which is preliminary data.</text>
</comment>
<organism evidence="1">
    <name type="scientific">Hexamita inflata</name>
    <dbReference type="NCBI Taxonomy" id="28002"/>
    <lineage>
        <taxon>Eukaryota</taxon>
        <taxon>Metamonada</taxon>
        <taxon>Diplomonadida</taxon>
        <taxon>Hexamitidae</taxon>
        <taxon>Hexamitinae</taxon>
        <taxon>Hexamita</taxon>
    </lineage>
</organism>
<protein>
    <submittedName>
        <fullName evidence="1">Uncharacterized protein</fullName>
    </submittedName>
</protein>
<evidence type="ECO:0000313" key="2">
    <source>
        <dbReference type="EMBL" id="CAL6007166.1"/>
    </source>
</evidence>
<evidence type="ECO:0000313" key="1">
    <source>
        <dbReference type="EMBL" id="CAI9951679.1"/>
    </source>
</evidence>
<dbReference type="Pfam" id="PF09234">
    <property type="entry name" value="DUF1963"/>
    <property type="match status" value="2"/>
</dbReference>
<dbReference type="EMBL" id="CATOUU010000825">
    <property type="protein sequence ID" value="CAI9951679.1"/>
    <property type="molecule type" value="Genomic_DNA"/>
</dbReference>
<proteinExistence type="predicted"/>
<dbReference type="Gene3D" id="2.30.320.10">
    <property type="entry name" value="YwqG-like"/>
    <property type="match status" value="2"/>
</dbReference>
<dbReference type="PANTHER" id="PTHR36436:SF6">
    <property type="entry name" value="SLL5081 PROTEIN"/>
    <property type="match status" value="1"/>
</dbReference>
<reference evidence="1" key="1">
    <citation type="submission" date="2023-06" db="EMBL/GenBank/DDBJ databases">
        <authorList>
            <person name="Kurt Z."/>
        </authorList>
    </citation>
    <scope>NUCLEOTIDE SEQUENCE</scope>
</reference>
<accession>A0AA86QER4</accession>
<keyword evidence="3" id="KW-1185">Reference proteome</keyword>
<name>A0AA86QER4_9EUKA</name>
<evidence type="ECO:0000313" key="3">
    <source>
        <dbReference type="Proteomes" id="UP001642409"/>
    </source>
</evidence>